<feature type="domain" description="Alpha-carbonic anhydrase" evidence="9">
    <location>
        <begin position="314"/>
        <end position="536"/>
    </location>
</feature>
<dbReference type="InterPro" id="IPR041891">
    <property type="entry name" value="Alpha_CA_prokaryot-like"/>
</dbReference>
<organism evidence="10 11">
    <name type="scientific">Uliginosibacterium silvisoli</name>
    <dbReference type="NCBI Taxonomy" id="3114758"/>
    <lineage>
        <taxon>Bacteria</taxon>
        <taxon>Pseudomonadati</taxon>
        <taxon>Pseudomonadota</taxon>
        <taxon>Betaproteobacteria</taxon>
        <taxon>Rhodocyclales</taxon>
        <taxon>Zoogloeaceae</taxon>
        <taxon>Uliginosibacterium</taxon>
    </lineage>
</organism>
<feature type="compositionally biased region" description="Basic and acidic residues" evidence="7">
    <location>
        <begin position="142"/>
        <end position="177"/>
    </location>
</feature>
<protein>
    <recommendedName>
        <fullName evidence="2">carbonic anhydrase</fullName>
        <ecNumber evidence="2">4.2.1.1</ecNumber>
    </recommendedName>
</protein>
<evidence type="ECO:0000256" key="4">
    <source>
        <dbReference type="ARBA" id="ARBA00022833"/>
    </source>
</evidence>
<feature type="compositionally biased region" description="Polar residues" evidence="7">
    <location>
        <begin position="284"/>
        <end position="294"/>
    </location>
</feature>
<evidence type="ECO:0000256" key="7">
    <source>
        <dbReference type="SAM" id="MobiDB-lite"/>
    </source>
</evidence>
<dbReference type="InterPro" id="IPR036398">
    <property type="entry name" value="CA_dom_sf"/>
</dbReference>
<dbReference type="Gene3D" id="3.10.200.10">
    <property type="entry name" value="Alpha carbonic anhydrase"/>
    <property type="match status" value="1"/>
</dbReference>
<evidence type="ECO:0000313" key="11">
    <source>
        <dbReference type="Proteomes" id="UP001331561"/>
    </source>
</evidence>
<evidence type="ECO:0000256" key="3">
    <source>
        <dbReference type="ARBA" id="ARBA00022723"/>
    </source>
</evidence>
<feature type="chain" id="PRO_5046747783" description="carbonic anhydrase" evidence="8">
    <location>
        <begin position="22"/>
        <end position="536"/>
    </location>
</feature>
<dbReference type="PANTHER" id="PTHR18952:SF265">
    <property type="entry name" value="CARBONIC ANHYDRASE"/>
    <property type="match status" value="1"/>
</dbReference>
<evidence type="ECO:0000256" key="8">
    <source>
        <dbReference type="SAM" id="SignalP"/>
    </source>
</evidence>
<name>A0ABU6K0P4_9RHOO</name>
<gene>
    <name evidence="10" type="ORF">VVD49_07185</name>
</gene>
<keyword evidence="11" id="KW-1185">Reference proteome</keyword>
<dbReference type="EMBL" id="JAYXHS010000001">
    <property type="protein sequence ID" value="MEC5385503.1"/>
    <property type="molecule type" value="Genomic_DNA"/>
</dbReference>
<dbReference type="InterPro" id="IPR031939">
    <property type="entry name" value="Adhesin_E-like"/>
</dbReference>
<comment type="catalytic activity">
    <reaction evidence="6">
        <text>hydrogencarbonate + H(+) = CO2 + H2O</text>
        <dbReference type="Rhea" id="RHEA:10748"/>
        <dbReference type="ChEBI" id="CHEBI:15377"/>
        <dbReference type="ChEBI" id="CHEBI:15378"/>
        <dbReference type="ChEBI" id="CHEBI:16526"/>
        <dbReference type="ChEBI" id="CHEBI:17544"/>
        <dbReference type="EC" id="4.2.1.1"/>
    </reaction>
</comment>
<dbReference type="EC" id="4.2.1.1" evidence="2"/>
<comment type="similarity">
    <text evidence="1">Belongs to the alpha-carbonic anhydrase family.</text>
</comment>
<evidence type="ECO:0000313" key="10">
    <source>
        <dbReference type="EMBL" id="MEC5385503.1"/>
    </source>
</evidence>
<dbReference type="PROSITE" id="PS51144">
    <property type="entry name" value="ALPHA_CA_2"/>
    <property type="match status" value="1"/>
</dbReference>
<reference evidence="10 11" key="1">
    <citation type="submission" date="2024-01" db="EMBL/GenBank/DDBJ databases">
        <title>Uliginosibacterium soil sp. nov.</title>
        <authorList>
            <person name="Lv Y."/>
        </authorList>
    </citation>
    <scope>NUCLEOTIDE SEQUENCE [LARGE SCALE GENOMIC DNA]</scope>
    <source>
        <strain evidence="10 11">H3</strain>
    </source>
</reference>
<keyword evidence="3" id="KW-0479">Metal-binding</keyword>
<evidence type="ECO:0000256" key="1">
    <source>
        <dbReference type="ARBA" id="ARBA00010718"/>
    </source>
</evidence>
<dbReference type="Pfam" id="PF16747">
    <property type="entry name" value="Adhesin_E"/>
    <property type="match status" value="1"/>
</dbReference>
<dbReference type="InterPro" id="IPR001148">
    <property type="entry name" value="CA_dom"/>
</dbReference>
<dbReference type="InterPro" id="IPR023561">
    <property type="entry name" value="Carbonic_anhydrase_a-class"/>
</dbReference>
<dbReference type="SMART" id="SM01057">
    <property type="entry name" value="Carb_anhydrase"/>
    <property type="match status" value="1"/>
</dbReference>
<keyword evidence="8" id="KW-0732">Signal</keyword>
<proteinExistence type="inferred from homology"/>
<dbReference type="PANTHER" id="PTHR18952">
    <property type="entry name" value="CARBONIC ANHYDRASE"/>
    <property type="match status" value="1"/>
</dbReference>
<keyword evidence="4" id="KW-0862">Zinc</keyword>
<accession>A0ABU6K0P4</accession>
<dbReference type="Proteomes" id="UP001331561">
    <property type="component" value="Unassembled WGS sequence"/>
</dbReference>
<evidence type="ECO:0000256" key="6">
    <source>
        <dbReference type="ARBA" id="ARBA00048348"/>
    </source>
</evidence>
<feature type="signal peptide" evidence="8">
    <location>
        <begin position="1"/>
        <end position="21"/>
    </location>
</feature>
<feature type="region of interest" description="Disordered" evidence="7">
    <location>
        <begin position="142"/>
        <end position="306"/>
    </location>
</feature>
<comment type="caution">
    <text evidence="10">The sequence shown here is derived from an EMBL/GenBank/DDBJ whole genome shotgun (WGS) entry which is preliminary data.</text>
</comment>
<dbReference type="Pfam" id="PF00194">
    <property type="entry name" value="Carb_anhydrase"/>
    <property type="match status" value="1"/>
</dbReference>
<evidence type="ECO:0000256" key="2">
    <source>
        <dbReference type="ARBA" id="ARBA00012925"/>
    </source>
</evidence>
<dbReference type="SUPFAM" id="SSF51069">
    <property type="entry name" value="Carbonic anhydrase"/>
    <property type="match status" value="1"/>
</dbReference>
<keyword evidence="5" id="KW-0456">Lyase</keyword>
<evidence type="ECO:0000259" key="9">
    <source>
        <dbReference type="PROSITE" id="PS51144"/>
    </source>
</evidence>
<evidence type="ECO:0000256" key="5">
    <source>
        <dbReference type="ARBA" id="ARBA00023239"/>
    </source>
</evidence>
<sequence>MRPALRSLLLLVLACSASAQAADWLVVANDRVRRVELDRSSITPSDAGTKVAWGRIVLSDEQAKAYGYRTVRALNRYDCRGHAFIIVKRVYLSSDDSVLREDKVDATTPISVKTGTVDDRFFNEVCKPASLNDLRNTARQAMERVSRANDSEKSDDDKDSAKPVLRRADIRLTREESPAQPNALPPAAKQADKNATTAKPDAAPVPMPRSPVQERKPVPDSVAATSATSSPAPAASPAKHETTARPSAAPSNTTAQRIAEQQAAERAAARASLQVAMAMRRETGGSSAPASSTPRKPAVTMAQAATTPSLPHDLHWSYEGLDGPENWGKLDPEFSVCTNGKRQSPIDIRDGIKVDQEAIQFDYKPSFFRIVDNGHTIQITYGAGSHITVMGRTYDLVQMHFHHPAEERVNGRGFAMVAHLVHRDAEGRLAVVAVLLESGQVNRFIQTLWNNLPLEKNEDYSPRISIQADELLPSNRDYFSYIGSLTTPPCTEGVLWLVLKQPVQLSAEQIDVFSRFYPNNARPVQAASGRIIKESR</sequence>
<feature type="compositionally biased region" description="Low complexity" evidence="7">
    <location>
        <begin position="255"/>
        <end position="271"/>
    </location>
</feature>
<feature type="compositionally biased region" description="Low complexity" evidence="7">
    <location>
        <begin position="223"/>
        <end position="237"/>
    </location>
</feature>
<dbReference type="RefSeq" id="WP_327598456.1">
    <property type="nucleotide sequence ID" value="NZ_JAYXHS010000001.1"/>
</dbReference>
<dbReference type="CDD" id="cd03124">
    <property type="entry name" value="alpha_CA_prokaryotic_like"/>
    <property type="match status" value="1"/>
</dbReference>